<dbReference type="InterPro" id="IPR011332">
    <property type="entry name" value="Ribosomal_zn-bd"/>
</dbReference>
<proteinExistence type="inferred from homology"/>
<evidence type="ECO:0000256" key="4">
    <source>
        <dbReference type="ARBA" id="ARBA00035178"/>
    </source>
</evidence>
<dbReference type="PANTHER" id="PTHR35534:SF1">
    <property type="entry name" value="LARGE RIBOSOMAL SUBUNIT PROTEIN BL32"/>
    <property type="match status" value="1"/>
</dbReference>
<dbReference type="PANTHER" id="PTHR35534">
    <property type="entry name" value="50S RIBOSOMAL PROTEIN L32"/>
    <property type="match status" value="1"/>
</dbReference>
<dbReference type="AlphaFoldDB" id="A0A9D1CN28"/>
<evidence type="ECO:0000256" key="3">
    <source>
        <dbReference type="ARBA" id="ARBA00023274"/>
    </source>
</evidence>
<dbReference type="GO" id="GO:0006412">
    <property type="term" value="P:translation"/>
    <property type="evidence" value="ECO:0007669"/>
    <property type="project" value="UniProtKB-UniRule"/>
</dbReference>
<comment type="similarity">
    <text evidence="1 5">Belongs to the bacterial ribosomal protein bL32 family.</text>
</comment>
<reference evidence="7" key="2">
    <citation type="journal article" date="2021" name="PeerJ">
        <title>Extensive microbial diversity within the chicken gut microbiome revealed by metagenomics and culture.</title>
        <authorList>
            <person name="Gilroy R."/>
            <person name="Ravi A."/>
            <person name="Getino M."/>
            <person name="Pursley I."/>
            <person name="Horton D.L."/>
            <person name="Alikhan N.F."/>
            <person name="Baker D."/>
            <person name="Gharbi K."/>
            <person name="Hall N."/>
            <person name="Watson M."/>
            <person name="Adriaenssens E.M."/>
            <person name="Foster-Nyarko E."/>
            <person name="Jarju S."/>
            <person name="Secka A."/>
            <person name="Antonio M."/>
            <person name="Oren A."/>
            <person name="Chaudhuri R.R."/>
            <person name="La Ragione R."/>
            <person name="Hildebrand F."/>
            <person name="Pallen M.J."/>
        </authorList>
    </citation>
    <scope>NUCLEOTIDE SEQUENCE</scope>
    <source>
        <strain evidence="7">13361</strain>
    </source>
</reference>
<feature type="region of interest" description="Disordered" evidence="6">
    <location>
        <begin position="1"/>
        <end position="20"/>
    </location>
</feature>
<keyword evidence="2 5" id="KW-0689">Ribosomal protein</keyword>
<dbReference type="NCBIfam" id="TIGR01031">
    <property type="entry name" value="rpmF_bact"/>
    <property type="match status" value="1"/>
</dbReference>
<dbReference type="GO" id="GO:0015934">
    <property type="term" value="C:large ribosomal subunit"/>
    <property type="evidence" value="ECO:0007669"/>
    <property type="project" value="InterPro"/>
</dbReference>
<name>A0A9D1CN28_9FIRM</name>
<protein>
    <recommendedName>
        <fullName evidence="4 5">Large ribosomal subunit protein bL32</fullName>
    </recommendedName>
</protein>
<dbReference type="Pfam" id="PF01783">
    <property type="entry name" value="Ribosomal_L32p"/>
    <property type="match status" value="1"/>
</dbReference>
<keyword evidence="3 5" id="KW-0687">Ribonucleoprotein</keyword>
<dbReference type="SUPFAM" id="SSF57829">
    <property type="entry name" value="Zn-binding ribosomal proteins"/>
    <property type="match status" value="1"/>
</dbReference>
<evidence type="ECO:0000256" key="2">
    <source>
        <dbReference type="ARBA" id="ARBA00022980"/>
    </source>
</evidence>
<sequence>MAVPKCKVSSARRDKRRGSNWKLSAPSVAVCPKCGEPVMPHRACKACGSYNGRQVLAAKAD</sequence>
<dbReference type="EMBL" id="DVFK01000119">
    <property type="protein sequence ID" value="HIQ68673.1"/>
    <property type="molecule type" value="Genomic_DNA"/>
</dbReference>
<comment type="caution">
    <text evidence="7">The sequence shown here is derived from an EMBL/GenBank/DDBJ whole genome shotgun (WGS) entry which is preliminary data.</text>
</comment>
<organism evidence="7 8">
    <name type="scientific">Candidatus Faecousia excrementigallinarum</name>
    <dbReference type="NCBI Taxonomy" id="2840806"/>
    <lineage>
        <taxon>Bacteria</taxon>
        <taxon>Bacillati</taxon>
        <taxon>Bacillota</taxon>
        <taxon>Clostridia</taxon>
        <taxon>Eubacteriales</taxon>
        <taxon>Oscillospiraceae</taxon>
        <taxon>Faecousia</taxon>
    </lineage>
</organism>
<dbReference type="HAMAP" id="MF_00340">
    <property type="entry name" value="Ribosomal_bL32"/>
    <property type="match status" value="1"/>
</dbReference>
<reference evidence="7" key="1">
    <citation type="submission" date="2020-10" db="EMBL/GenBank/DDBJ databases">
        <authorList>
            <person name="Gilroy R."/>
        </authorList>
    </citation>
    <scope>NUCLEOTIDE SEQUENCE</scope>
    <source>
        <strain evidence="7">13361</strain>
    </source>
</reference>
<evidence type="ECO:0000313" key="8">
    <source>
        <dbReference type="Proteomes" id="UP000886796"/>
    </source>
</evidence>
<dbReference type="Proteomes" id="UP000886796">
    <property type="component" value="Unassembled WGS sequence"/>
</dbReference>
<dbReference type="InterPro" id="IPR002677">
    <property type="entry name" value="Ribosomal_bL32"/>
</dbReference>
<dbReference type="InterPro" id="IPR044957">
    <property type="entry name" value="Ribosomal_bL32_bact"/>
</dbReference>
<dbReference type="GO" id="GO:0003735">
    <property type="term" value="F:structural constituent of ribosome"/>
    <property type="evidence" value="ECO:0007669"/>
    <property type="project" value="InterPro"/>
</dbReference>
<accession>A0A9D1CN28</accession>
<evidence type="ECO:0000256" key="5">
    <source>
        <dbReference type="HAMAP-Rule" id="MF_00340"/>
    </source>
</evidence>
<gene>
    <name evidence="5 7" type="primary">rpmF</name>
    <name evidence="7" type="ORF">IAB74_09225</name>
</gene>
<evidence type="ECO:0000256" key="6">
    <source>
        <dbReference type="SAM" id="MobiDB-lite"/>
    </source>
</evidence>
<evidence type="ECO:0000256" key="1">
    <source>
        <dbReference type="ARBA" id="ARBA00008560"/>
    </source>
</evidence>
<evidence type="ECO:0000313" key="7">
    <source>
        <dbReference type="EMBL" id="HIQ68673.1"/>
    </source>
</evidence>